<dbReference type="InterPro" id="IPR012340">
    <property type="entry name" value="NA-bd_OB-fold"/>
</dbReference>
<gene>
    <name evidence="1" type="ORF">LTRI10_LOCUS42116</name>
</gene>
<proteinExistence type="predicted"/>
<sequence>MVSHKLLADRDGPETMLMLRLVHAWGSYSIKNPEQIFSYCMLWNDEEGTLIQGSALSSLTGYFGDRLRLDSVYFVHGVKVQPPGSIHRCCSHRLTIVLSHDSVFEEVPECDPPFRRDAL</sequence>
<organism evidence="1 2">
    <name type="scientific">Linum trigynum</name>
    <dbReference type="NCBI Taxonomy" id="586398"/>
    <lineage>
        <taxon>Eukaryota</taxon>
        <taxon>Viridiplantae</taxon>
        <taxon>Streptophyta</taxon>
        <taxon>Embryophyta</taxon>
        <taxon>Tracheophyta</taxon>
        <taxon>Spermatophyta</taxon>
        <taxon>Magnoliopsida</taxon>
        <taxon>eudicotyledons</taxon>
        <taxon>Gunneridae</taxon>
        <taxon>Pentapetalae</taxon>
        <taxon>rosids</taxon>
        <taxon>fabids</taxon>
        <taxon>Malpighiales</taxon>
        <taxon>Linaceae</taxon>
        <taxon>Linum</taxon>
    </lineage>
</organism>
<reference evidence="1 2" key="1">
    <citation type="submission" date="2024-04" db="EMBL/GenBank/DDBJ databases">
        <authorList>
            <person name="Fracassetti M."/>
        </authorList>
    </citation>
    <scope>NUCLEOTIDE SEQUENCE [LARGE SCALE GENOMIC DNA]</scope>
</reference>
<dbReference type="Gene3D" id="2.40.50.140">
    <property type="entry name" value="Nucleic acid-binding proteins"/>
    <property type="match status" value="1"/>
</dbReference>
<evidence type="ECO:0000313" key="2">
    <source>
        <dbReference type="Proteomes" id="UP001497516"/>
    </source>
</evidence>
<name>A0AAV2FWR3_9ROSI</name>
<evidence type="ECO:0000313" key="1">
    <source>
        <dbReference type="EMBL" id="CAL1402088.1"/>
    </source>
</evidence>
<dbReference type="SUPFAM" id="SSF50249">
    <property type="entry name" value="Nucleic acid-binding proteins"/>
    <property type="match status" value="1"/>
</dbReference>
<dbReference type="Proteomes" id="UP001497516">
    <property type="component" value="Chromosome 7"/>
</dbReference>
<accession>A0AAV2FWR3</accession>
<protein>
    <submittedName>
        <fullName evidence="1">Uncharacterized protein</fullName>
    </submittedName>
</protein>
<keyword evidence="2" id="KW-1185">Reference proteome</keyword>
<dbReference type="EMBL" id="OZ034820">
    <property type="protein sequence ID" value="CAL1402088.1"/>
    <property type="molecule type" value="Genomic_DNA"/>
</dbReference>
<dbReference type="AlphaFoldDB" id="A0AAV2FWR3"/>